<proteinExistence type="predicted"/>
<dbReference type="InterPro" id="IPR021615">
    <property type="entry name" value="Omp28"/>
</dbReference>
<dbReference type="EMBL" id="CP002542">
    <property type="protein sequence ID" value="AEA43814.1"/>
    <property type="molecule type" value="Genomic_DNA"/>
</dbReference>
<dbReference type="HOGENOM" id="CLU_090998_0_0_10"/>
<evidence type="ECO:0000313" key="1">
    <source>
        <dbReference type="EMBL" id="AEA43814.1"/>
    </source>
</evidence>
<keyword evidence="2" id="KW-1185">Reference proteome</keyword>
<dbReference type="Gene3D" id="2.60.40.10">
    <property type="entry name" value="Immunoglobulins"/>
    <property type="match status" value="1"/>
</dbReference>
<dbReference type="InterPro" id="IPR013783">
    <property type="entry name" value="Ig-like_fold"/>
</dbReference>
<dbReference type="RefSeq" id="WP_013686584.1">
    <property type="nucleotide sequence ID" value="NC_015321.1"/>
</dbReference>
<evidence type="ECO:0008006" key="3">
    <source>
        <dbReference type="Google" id="ProtNLM"/>
    </source>
</evidence>
<dbReference type="OrthoDB" id="1081990at2"/>
<organism evidence="1 2">
    <name type="scientific">Fluviicola taffensis (strain DSM 16823 / NCIMB 13979 / RW262)</name>
    <dbReference type="NCBI Taxonomy" id="755732"/>
    <lineage>
        <taxon>Bacteria</taxon>
        <taxon>Pseudomonadati</taxon>
        <taxon>Bacteroidota</taxon>
        <taxon>Flavobacteriia</taxon>
        <taxon>Flavobacteriales</taxon>
        <taxon>Crocinitomicaceae</taxon>
        <taxon>Fluviicola</taxon>
    </lineage>
</organism>
<gene>
    <name evidence="1" type="ordered locus">Fluta_1827</name>
</gene>
<reference evidence="1 2" key="1">
    <citation type="journal article" date="2011" name="Stand. Genomic Sci.">
        <title>Complete genome sequence of the gliding freshwater bacterium Fluviicola taffensis type strain (RW262).</title>
        <authorList>
            <person name="Woyke T."/>
            <person name="Chertkov O."/>
            <person name="Lapidus A."/>
            <person name="Nolan M."/>
            <person name="Lucas S."/>
            <person name="Del Rio T.G."/>
            <person name="Tice H."/>
            <person name="Cheng J.F."/>
            <person name="Tapia R."/>
            <person name="Han C."/>
            <person name="Goodwin L."/>
            <person name="Pitluck S."/>
            <person name="Liolios K."/>
            <person name="Pagani I."/>
            <person name="Ivanova N."/>
            <person name="Huntemann M."/>
            <person name="Mavromatis K."/>
            <person name="Mikhailova N."/>
            <person name="Pati A."/>
            <person name="Chen A."/>
            <person name="Palaniappan K."/>
            <person name="Land M."/>
            <person name="Hauser L."/>
            <person name="Brambilla E.M."/>
            <person name="Rohde M."/>
            <person name="Mwirichia R."/>
            <person name="Sikorski J."/>
            <person name="Tindall B.J."/>
            <person name="Goker M."/>
            <person name="Bristow J."/>
            <person name="Eisen J.A."/>
            <person name="Markowitz V."/>
            <person name="Hugenholtz P."/>
            <person name="Klenk H.P."/>
            <person name="Kyrpides N.C."/>
        </authorList>
    </citation>
    <scope>NUCLEOTIDE SEQUENCE [LARGE SCALE GENOMIC DNA]</scope>
    <source>
        <strain evidence="2">DSM 16823 / RW262 / RW262</strain>
    </source>
</reference>
<dbReference type="AlphaFoldDB" id="F2IIA5"/>
<reference evidence="2" key="2">
    <citation type="submission" date="2011-02" db="EMBL/GenBank/DDBJ databases">
        <title>The complete genome of Fluviicola taffensis DSM 16823.</title>
        <authorList>
            <consortium name="US DOE Joint Genome Institute (JGI-PGF)"/>
            <person name="Lucas S."/>
            <person name="Copeland A."/>
            <person name="Lapidus A."/>
            <person name="Bruce D."/>
            <person name="Goodwin L."/>
            <person name="Pitluck S."/>
            <person name="Kyrpides N."/>
            <person name="Mavromatis K."/>
            <person name="Ivanova N."/>
            <person name="Mikhailova N."/>
            <person name="Pagani I."/>
            <person name="Chertkov O."/>
            <person name="Detter J.C."/>
            <person name="Han C."/>
            <person name="Tapia R."/>
            <person name="Land M."/>
            <person name="Hauser L."/>
            <person name="Markowitz V."/>
            <person name="Cheng J.-F."/>
            <person name="Hugenholtz P."/>
            <person name="Woyke T."/>
            <person name="Wu D."/>
            <person name="Tindall B."/>
            <person name="Pomrenke H.G."/>
            <person name="Brambilla E."/>
            <person name="Klenk H.-P."/>
            <person name="Eisen J.A."/>
        </authorList>
    </citation>
    <scope>NUCLEOTIDE SEQUENCE [LARGE SCALE GENOMIC DNA]</scope>
    <source>
        <strain evidence="2">DSM 16823 / RW262 / RW262</strain>
    </source>
</reference>
<dbReference type="Proteomes" id="UP000007463">
    <property type="component" value="Chromosome"/>
</dbReference>
<name>F2IIA5_FLUTR</name>
<accession>F2IIA5</accession>
<dbReference type="STRING" id="755732.Fluta_1827"/>
<sequence>MKKILILTTVLALVIASCDKVKNAYPAGSGAVSSTLDWSLYPDGDSAYYMNQGLWPTFAANTNTQRNVLIEDFTGHQCVNCPASTANMEQLIATNPDHIFGLAIHSGPTGLTGFQVTSTEYPTVFYCDAGFEIGKHFGQDAPGSAFIGNPAFCVNRTQANNQFVSNAGAAIANKTNACLATPVKVNIQAVANYFAATRGLFLHAEVDKVDASLTADLAVVVCLVEDSLVARQLVPGNLDPDGSPGNAGVPDGRHESYVHRDILRGCIDGRTFGKVLTASDLGANAKYFVSYSYKLPDQYNVDNMKLYIYVYDKTTQEIYQVIEKHLH</sequence>
<dbReference type="KEGG" id="fte:Fluta_1827"/>
<protein>
    <recommendedName>
        <fullName evidence="3">Outer membrane protein Omp28</fullName>
    </recommendedName>
</protein>
<dbReference type="Pfam" id="PF11551">
    <property type="entry name" value="Omp28"/>
    <property type="match status" value="1"/>
</dbReference>
<dbReference type="PROSITE" id="PS51257">
    <property type="entry name" value="PROKAR_LIPOPROTEIN"/>
    <property type="match status" value="1"/>
</dbReference>
<evidence type="ECO:0000313" key="2">
    <source>
        <dbReference type="Proteomes" id="UP000007463"/>
    </source>
</evidence>
<dbReference type="eggNOG" id="ENOG5030K06">
    <property type="taxonomic scope" value="Bacteria"/>
</dbReference>